<protein>
    <recommendedName>
        <fullName evidence="3">Rx N-terminal domain-containing protein</fullName>
    </recommendedName>
</protein>
<comment type="caution">
    <text evidence="1">The sequence shown here is derived from an EMBL/GenBank/DDBJ whole genome shotgun (WGS) entry which is preliminary data.</text>
</comment>
<dbReference type="Gene3D" id="3.40.50.300">
    <property type="entry name" value="P-loop containing nucleotide triphosphate hydrolases"/>
    <property type="match status" value="1"/>
</dbReference>
<proteinExistence type="predicted"/>
<dbReference type="SUPFAM" id="SSF52540">
    <property type="entry name" value="P-loop containing nucleoside triphosphate hydrolases"/>
    <property type="match status" value="1"/>
</dbReference>
<gene>
    <name evidence="1" type="ORF">PVAP13_5KG251200</name>
</gene>
<dbReference type="PANTHER" id="PTHR33377:SF92">
    <property type="entry name" value="NB-ARC DOMAIN-CONTAINING PROTEIN"/>
    <property type="match status" value="1"/>
</dbReference>
<dbReference type="AlphaFoldDB" id="A0A8T0SH76"/>
<evidence type="ECO:0008006" key="3">
    <source>
        <dbReference type="Google" id="ProtNLM"/>
    </source>
</evidence>
<keyword evidence="2" id="KW-1185">Reference proteome</keyword>
<sequence>MEMLLSVVLGEVINRSINLFISKCSKPQAQDVEGRLRSALLRAQVIIDEAMGRPITNQAILLQLDMLRGAMHQGHYMLDTFRYQYHNDESNKDKVASQSLSLCKVDSLKYFCSSNRKKQQASKQLQEVLDSFNSMIPDANEITISLKSYPCMYRQPYSAHLLLSNCIFDRQLETQLVISFLLRTQPHLPEELEVLPIVGPGKVGKSTLVSHVFNDERVRDHFSEILVLTDNDFRDEMLSALRQGCAIVHSHGNARKMGDC</sequence>
<evidence type="ECO:0000313" key="2">
    <source>
        <dbReference type="Proteomes" id="UP000823388"/>
    </source>
</evidence>
<name>A0A8T0SH76_PANVG</name>
<dbReference type="EMBL" id="CM029045">
    <property type="protein sequence ID" value="KAG2597740.1"/>
    <property type="molecule type" value="Genomic_DNA"/>
</dbReference>
<reference evidence="1" key="1">
    <citation type="submission" date="2020-05" db="EMBL/GenBank/DDBJ databases">
        <title>WGS assembly of Panicum virgatum.</title>
        <authorList>
            <person name="Lovell J.T."/>
            <person name="Jenkins J."/>
            <person name="Shu S."/>
            <person name="Juenger T.E."/>
            <person name="Schmutz J."/>
        </authorList>
    </citation>
    <scope>NUCLEOTIDE SEQUENCE</scope>
    <source>
        <strain evidence="1">AP13</strain>
    </source>
</reference>
<accession>A0A8T0SH76</accession>
<evidence type="ECO:0000313" key="1">
    <source>
        <dbReference type="EMBL" id="KAG2597740.1"/>
    </source>
</evidence>
<dbReference type="Proteomes" id="UP000823388">
    <property type="component" value="Chromosome 5K"/>
</dbReference>
<dbReference type="InterPro" id="IPR027417">
    <property type="entry name" value="P-loop_NTPase"/>
</dbReference>
<dbReference type="PANTHER" id="PTHR33377">
    <property type="entry name" value="OS10G0134700 PROTEIN-RELATED"/>
    <property type="match status" value="1"/>
</dbReference>
<organism evidence="1 2">
    <name type="scientific">Panicum virgatum</name>
    <name type="common">Blackwell switchgrass</name>
    <dbReference type="NCBI Taxonomy" id="38727"/>
    <lineage>
        <taxon>Eukaryota</taxon>
        <taxon>Viridiplantae</taxon>
        <taxon>Streptophyta</taxon>
        <taxon>Embryophyta</taxon>
        <taxon>Tracheophyta</taxon>
        <taxon>Spermatophyta</taxon>
        <taxon>Magnoliopsida</taxon>
        <taxon>Liliopsida</taxon>
        <taxon>Poales</taxon>
        <taxon>Poaceae</taxon>
        <taxon>PACMAD clade</taxon>
        <taxon>Panicoideae</taxon>
        <taxon>Panicodae</taxon>
        <taxon>Paniceae</taxon>
        <taxon>Panicinae</taxon>
        <taxon>Panicum</taxon>
        <taxon>Panicum sect. Hiantes</taxon>
    </lineage>
</organism>